<reference evidence="1 2" key="1">
    <citation type="submission" date="2020-03" db="EMBL/GenBank/DDBJ databases">
        <title>Complete Genome Sequence of Halomonas meridiana strain Eplume2, isolated from hydrothermal-plume in the north east Pacific Ocean.</title>
        <authorList>
            <person name="Kurihara Y."/>
            <person name="Kawai S."/>
            <person name="Sakai A."/>
            <person name="Galipon J."/>
            <person name="Arakawa K."/>
        </authorList>
    </citation>
    <scope>NUCLEOTIDE SEQUENCE [LARGE SCALE GENOMIC DNA]</scope>
    <source>
        <strain evidence="1 2">Eplume2</strain>
    </source>
</reference>
<evidence type="ECO:0000313" key="2">
    <source>
        <dbReference type="Proteomes" id="UP000501053"/>
    </source>
</evidence>
<evidence type="ECO:0000313" key="1">
    <source>
        <dbReference type="EMBL" id="BCB72564.1"/>
    </source>
</evidence>
<gene>
    <name evidence="1" type="ORF">HMEPL2_29150</name>
</gene>
<organism evidence="1 2">
    <name type="scientific">Vreelandella aquamarina</name>
    <dbReference type="NCBI Taxonomy" id="77097"/>
    <lineage>
        <taxon>Bacteria</taxon>
        <taxon>Pseudomonadati</taxon>
        <taxon>Pseudomonadota</taxon>
        <taxon>Gammaproteobacteria</taxon>
        <taxon>Oceanospirillales</taxon>
        <taxon>Halomonadaceae</taxon>
        <taxon>Vreelandella</taxon>
    </lineage>
</organism>
<dbReference type="AlphaFoldDB" id="A0A6F8XFM8"/>
<sequence>MSVSHKKINGLIEQVITQDLKLDYDQTLFIDLCQRIYLIESSVDEKARSQVLSDIRDEIIRRAEKLSEKKREIDLS</sequence>
<proteinExistence type="predicted"/>
<keyword evidence="2" id="KW-1185">Reference proteome</keyword>
<name>A0A6F8XFM8_9GAMM</name>
<protein>
    <submittedName>
        <fullName evidence="1">Uncharacterized protein</fullName>
    </submittedName>
</protein>
<dbReference type="EMBL" id="AP022869">
    <property type="protein sequence ID" value="BCB72564.1"/>
    <property type="molecule type" value="Genomic_DNA"/>
</dbReference>
<accession>A0A6F8XFM8</accession>
<dbReference type="Proteomes" id="UP000501053">
    <property type="component" value="Chromosome"/>
</dbReference>